<comment type="catalytic activity">
    <reaction evidence="1 10">
        <text>UDP-alpha-D-glucose = UDP-alpha-D-galactose</text>
        <dbReference type="Rhea" id="RHEA:22168"/>
        <dbReference type="ChEBI" id="CHEBI:58885"/>
        <dbReference type="ChEBI" id="CHEBI:66914"/>
        <dbReference type="EC" id="5.1.3.2"/>
    </reaction>
</comment>
<dbReference type="GO" id="GO:0003978">
    <property type="term" value="F:UDP-glucose 4-epimerase activity"/>
    <property type="evidence" value="ECO:0007669"/>
    <property type="project" value="UniProtKB-UniRule"/>
</dbReference>
<evidence type="ECO:0000256" key="7">
    <source>
        <dbReference type="ARBA" id="ARBA00023027"/>
    </source>
</evidence>
<evidence type="ECO:0000256" key="6">
    <source>
        <dbReference type="ARBA" id="ARBA00018569"/>
    </source>
</evidence>
<reference evidence="12 13" key="1">
    <citation type="submission" date="2013-12" db="EMBL/GenBank/DDBJ databases">
        <authorList>
            <consortium name="DOE Joint Genome Institute"/>
            <person name="Muyzer G."/>
            <person name="Huntemann M."/>
            <person name="Han J."/>
            <person name="Chen A."/>
            <person name="Kyrpides N."/>
            <person name="Mavromatis K."/>
            <person name="Markowitz V."/>
            <person name="Palaniappan K."/>
            <person name="Ivanova N."/>
            <person name="Schaumberg A."/>
            <person name="Pati A."/>
            <person name="Liolios K."/>
            <person name="Nordberg H.P."/>
            <person name="Cantor M.N."/>
            <person name="Hua S.X."/>
            <person name="Woyke T."/>
        </authorList>
    </citation>
    <scope>NUCLEOTIDE SEQUENCE [LARGE SCALE GENOMIC DNA]</scope>
    <source>
        <strain evidence="12 13">ARh 1</strain>
    </source>
</reference>
<dbReference type="HOGENOM" id="CLU_007383_1_10_6"/>
<dbReference type="AlphaFoldDB" id="W0DIW7"/>
<dbReference type="SUPFAM" id="SSF51735">
    <property type="entry name" value="NAD(P)-binding Rossmann-fold domains"/>
    <property type="match status" value="1"/>
</dbReference>
<dbReference type="Proteomes" id="UP000005289">
    <property type="component" value="Chromosome"/>
</dbReference>
<comment type="cofactor">
    <cofactor evidence="2 10">
        <name>NAD(+)</name>
        <dbReference type="ChEBI" id="CHEBI:57540"/>
    </cofactor>
</comment>
<dbReference type="Gene3D" id="3.40.50.720">
    <property type="entry name" value="NAD(P)-binding Rossmann-like Domain"/>
    <property type="match status" value="1"/>
</dbReference>
<keyword evidence="9 10" id="KW-0119">Carbohydrate metabolism</keyword>
<comment type="similarity">
    <text evidence="4 10">Belongs to the NAD(P)-dependent epimerase/dehydratase family.</text>
</comment>
<dbReference type="InterPro" id="IPR036291">
    <property type="entry name" value="NAD(P)-bd_dom_sf"/>
</dbReference>
<dbReference type="CDD" id="cd05247">
    <property type="entry name" value="UDP_G4E_1_SDR_e"/>
    <property type="match status" value="1"/>
</dbReference>
<dbReference type="STRING" id="713585.THITH_00175"/>
<keyword evidence="8 10" id="KW-0413">Isomerase</keyword>
<dbReference type="InterPro" id="IPR005886">
    <property type="entry name" value="UDP_G4E"/>
</dbReference>
<dbReference type="EC" id="5.1.3.2" evidence="5 10"/>
<sequence length="329" mass="35820">MLVTGGAGYIGSHACKALALAGYTPVAYDNLVYGHREAVRWGPLEPGDIADRKRLDAVVAQYQPEAVLHFAAYAYVGESVQDPAKYYRNNVAGTLTLLEALVHHDIRRIVFSSTCATYGVPERTPIDEDHPQQPINPYGASKLMIERMLQDFDAAYGLRSVSLRYFNAAGADPDGEIGEDHDPETHLIPLALQAALGQREALQVFGSDYPTPDGSCIRDYIHVTDLAQAHVLALDYLTRGGATTALNLGTGHGHSVLEVIAAADAVTGRAVPTVLAPRRPGDPPVLTAVADRARQVLGWQPRYTDLATILRHAWNWHRDQPHRPDPGFP</sequence>
<dbReference type="KEGG" id="tti:THITH_00175"/>
<dbReference type="GO" id="GO:0033499">
    <property type="term" value="P:galactose catabolic process via UDP-galactose, Leloir pathway"/>
    <property type="evidence" value="ECO:0007669"/>
    <property type="project" value="TreeGrafter"/>
</dbReference>
<keyword evidence="13" id="KW-1185">Reference proteome</keyword>
<evidence type="ECO:0000313" key="13">
    <source>
        <dbReference type="Proteomes" id="UP000005289"/>
    </source>
</evidence>
<dbReference type="Pfam" id="PF01370">
    <property type="entry name" value="Epimerase"/>
    <property type="match status" value="1"/>
</dbReference>
<proteinExistence type="inferred from homology"/>
<dbReference type="EMBL" id="CP007029">
    <property type="protein sequence ID" value="AHE96948.1"/>
    <property type="molecule type" value="Genomic_DNA"/>
</dbReference>
<comment type="pathway">
    <text evidence="3 10">Carbohydrate metabolism; galactose metabolism.</text>
</comment>
<keyword evidence="7 10" id="KW-0520">NAD</keyword>
<evidence type="ECO:0000256" key="10">
    <source>
        <dbReference type="RuleBase" id="RU366046"/>
    </source>
</evidence>
<accession>W0DIW7</accession>
<evidence type="ECO:0000313" key="12">
    <source>
        <dbReference type="EMBL" id="AHE96948.1"/>
    </source>
</evidence>
<organism evidence="12 13">
    <name type="scientific">Thioalkalivibrio paradoxus ARh 1</name>
    <dbReference type="NCBI Taxonomy" id="713585"/>
    <lineage>
        <taxon>Bacteria</taxon>
        <taxon>Pseudomonadati</taxon>
        <taxon>Pseudomonadota</taxon>
        <taxon>Gammaproteobacteria</taxon>
        <taxon>Chromatiales</taxon>
        <taxon>Ectothiorhodospiraceae</taxon>
        <taxon>Thioalkalivibrio</taxon>
    </lineage>
</organism>
<evidence type="ECO:0000256" key="4">
    <source>
        <dbReference type="ARBA" id="ARBA00007637"/>
    </source>
</evidence>
<dbReference type="UniPathway" id="UPA00214"/>
<gene>
    <name evidence="12" type="ORF">THITH_00175</name>
</gene>
<comment type="subunit">
    <text evidence="10">Homodimer.</text>
</comment>
<dbReference type="PANTHER" id="PTHR43725:SF53">
    <property type="entry name" value="UDP-ARABINOSE 4-EPIMERASE 1"/>
    <property type="match status" value="1"/>
</dbReference>
<dbReference type="InterPro" id="IPR001509">
    <property type="entry name" value="Epimerase_deHydtase"/>
</dbReference>
<evidence type="ECO:0000256" key="5">
    <source>
        <dbReference type="ARBA" id="ARBA00013189"/>
    </source>
</evidence>
<dbReference type="NCBIfam" id="TIGR01179">
    <property type="entry name" value="galE"/>
    <property type="match status" value="1"/>
</dbReference>
<dbReference type="Gene3D" id="3.90.25.10">
    <property type="entry name" value="UDP-galactose 4-epimerase, domain 1"/>
    <property type="match status" value="1"/>
</dbReference>
<evidence type="ECO:0000256" key="8">
    <source>
        <dbReference type="ARBA" id="ARBA00023235"/>
    </source>
</evidence>
<dbReference type="PANTHER" id="PTHR43725">
    <property type="entry name" value="UDP-GLUCOSE 4-EPIMERASE"/>
    <property type="match status" value="1"/>
</dbReference>
<protein>
    <recommendedName>
        <fullName evidence="6 10">UDP-glucose 4-epimerase</fullName>
        <ecNumber evidence="5 10">5.1.3.2</ecNumber>
    </recommendedName>
</protein>
<evidence type="ECO:0000256" key="9">
    <source>
        <dbReference type="ARBA" id="ARBA00023277"/>
    </source>
</evidence>
<feature type="domain" description="NAD-dependent epimerase/dehydratase" evidence="11">
    <location>
        <begin position="1"/>
        <end position="249"/>
    </location>
</feature>
<name>W0DIW7_9GAMM</name>
<evidence type="ECO:0000259" key="11">
    <source>
        <dbReference type="Pfam" id="PF01370"/>
    </source>
</evidence>
<evidence type="ECO:0000256" key="2">
    <source>
        <dbReference type="ARBA" id="ARBA00001911"/>
    </source>
</evidence>
<evidence type="ECO:0000256" key="3">
    <source>
        <dbReference type="ARBA" id="ARBA00004947"/>
    </source>
</evidence>
<evidence type="ECO:0000256" key="1">
    <source>
        <dbReference type="ARBA" id="ARBA00000083"/>
    </source>
</evidence>